<dbReference type="CDD" id="cd08964">
    <property type="entry name" value="L-asparaginase_II"/>
    <property type="match status" value="1"/>
</dbReference>
<dbReference type="InterPro" id="IPR027473">
    <property type="entry name" value="L-asparaginase_C"/>
</dbReference>
<dbReference type="PANTHER" id="PTHR11707">
    <property type="entry name" value="L-ASPARAGINASE"/>
    <property type="match status" value="1"/>
</dbReference>
<dbReference type="Pfam" id="PF17763">
    <property type="entry name" value="Asparaginase_C"/>
    <property type="match status" value="1"/>
</dbReference>
<dbReference type="InterPro" id="IPR037152">
    <property type="entry name" value="L-asparaginase_N_sf"/>
</dbReference>
<dbReference type="PANTHER" id="PTHR11707:SF28">
    <property type="entry name" value="60 KDA LYSOPHOSPHOLIPASE"/>
    <property type="match status" value="1"/>
</dbReference>
<dbReference type="PIRSF" id="PIRSF001220">
    <property type="entry name" value="L-ASNase_gatD"/>
    <property type="match status" value="1"/>
</dbReference>
<dbReference type="SFLD" id="SFLDS00057">
    <property type="entry name" value="Glutaminase/Asparaginase"/>
    <property type="match status" value="1"/>
</dbReference>
<evidence type="ECO:0000256" key="4">
    <source>
        <dbReference type="PROSITE-ProRule" id="PRU10100"/>
    </source>
</evidence>
<dbReference type="InterPro" id="IPR036152">
    <property type="entry name" value="Asp/glu_Ase-like_sf"/>
</dbReference>
<dbReference type="PRINTS" id="PR00139">
    <property type="entry name" value="ASNGLNASE"/>
</dbReference>
<evidence type="ECO:0000256" key="3">
    <source>
        <dbReference type="PROSITE-ProRule" id="PRU10099"/>
    </source>
</evidence>
<feature type="active site" evidence="3">
    <location>
        <position position="29"/>
    </location>
</feature>
<evidence type="ECO:0000259" key="5">
    <source>
        <dbReference type="Pfam" id="PF00710"/>
    </source>
</evidence>
<evidence type="ECO:0000313" key="7">
    <source>
        <dbReference type="EMBL" id="MFG6487642.1"/>
    </source>
</evidence>
<dbReference type="Gene3D" id="3.40.50.1170">
    <property type="entry name" value="L-asparaginase, N-terminal domain"/>
    <property type="match status" value="1"/>
</dbReference>
<accession>A0ABW7HDT9</accession>
<reference evidence="7 8" key="1">
    <citation type="submission" date="2024-08" db="EMBL/GenBank/DDBJ databases">
        <authorList>
            <person name="Lu H."/>
        </authorList>
    </citation>
    <scope>NUCLEOTIDE SEQUENCE [LARGE SCALE GENOMIC DNA]</scope>
    <source>
        <strain evidence="7 8">BYS78W</strain>
    </source>
</reference>
<comment type="similarity">
    <text evidence="1">Belongs to the asparaginase 1 family.</text>
</comment>
<dbReference type="EMBL" id="JBIGIC010000006">
    <property type="protein sequence ID" value="MFG6487642.1"/>
    <property type="molecule type" value="Genomic_DNA"/>
</dbReference>
<feature type="domain" description="L-asparaginase N-terminal" evidence="5">
    <location>
        <begin position="21"/>
        <end position="206"/>
    </location>
</feature>
<dbReference type="Proteomes" id="UP001606134">
    <property type="component" value="Unassembled WGS sequence"/>
</dbReference>
<name>A0ABW7HDT9_9BURK</name>
<feature type="active site" evidence="4">
    <location>
        <position position="108"/>
    </location>
</feature>
<dbReference type="InterPro" id="IPR040919">
    <property type="entry name" value="Asparaginase_C"/>
</dbReference>
<dbReference type="PROSITE" id="PS00144">
    <property type="entry name" value="ASN_GLN_ASE_1"/>
    <property type="match status" value="1"/>
</dbReference>
<organism evidence="7 8">
    <name type="scientific">Pelomonas candidula</name>
    <dbReference type="NCBI Taxonomy" id="3299025"/>
    <lineage>
        <taxon>Bacteria</taxon>
        <taxon>Pseudomonadati</taxon>
        <taxon>Pseudomonadota</taxon>
        <taxon>Betaproteobacteria</taxon>
        <taxon>Burkholderiales</taxon>
        <taxon>Sphaerotilaceae</taxon>
        <taxon>Roseateles</taxon>
    </lineage>
</organism>
<proteinExistence type="inferred from homology"/>
<keyword evidence="2" id="KW-0378">Hydrolase</keyword>
<dbReference type="InterPro" id="IPR006034">
    <property type="entry name" value="Asparaginase/glutaminase-like"/>
</dbReference>
<keyword evidence="8" id="KW-1185">Reference proteome</keyword>
<dbReference type="PROSITE" id="PS51732">
    <property type="entry name" value="ASN_GLN_ASE_3"/>
    <property type="match status" value="1"/>
</dbReference>
<dbReference type="RefSeq" id="WP_394410936.1">
    <property type="nucleotide sequence ID" value="NZ_JBIGIC010000006.1"/>
</dbReference>
<dbReference type="PROSITE" id="PS00917">
    <property type="entry name" value="ASN_GLN_ASE_2"/>
    <property type="match status" value="1"/>
</dbReference>
<evidence type="ECO:0000256" key="1">
    <source>
        <dbReference type="ARBA" id="ARBA00010518"/>
    </source>
</evidence>
<dbReference type="Gene3D" id="3.40.50.40">
    <property type="match status" value="1"/>
</dbReference>
<evidence type="ECO:0000313" key="8">
    <source>
        <dbReference type="Proteomes" id="UP001606134"/>
    </source>
</evidence>
<sequence length="324" mass="33667">MSSTCIFAQETEKLQIPEPLIVILGTGGTIAGTAKTASDGVGYTAAQLRVEDLLAAVPALQARRLEAHQVAQLDSKDMDFATWQRLAQAVQAQLARPEVGGIVVTHGTDTLEETAYFLHRVLAPAKPVVLTAAMRPATALAPDGPQNLFDAVQVAATPGASGVVVAFAGRVHDAVQVRKTHSYRVDAFESVDGALVARVEEGAVRLLGCWPAGEAVGLARVERSAENWPRVDIVINHAGADGRVVQALVREGIDGLVAAGTGNGTLAAPLDAALRDAEAQGVRVVRSTRCDAGPVMDLPGLLPAAGALSPVKARIELILVLLAC</sequence>
<feature type="domain" description="Asparaginase/glutaminase C-terminal" evidence="6">
    <location>
        <begin position="230"/>
        <end position="321"/>
    </location>
</feature>
<dbReference type="InterPro" id="IPR004550">
    <property type="entry name" value="AsnASE_II"/>
</dbReference>
<evidence type="ECO:0000256" key="2">
    <source>
        <dbReference type="ARBA" id="ARBA00022801"/>
    </source>
</evidence>
<dbReference type="PIRSF" id="PIRSF500176">
    <property type="entry name" value="L_ASNase"/>
    <property type="match status" value="1"/>
</dbReference>
<dbReference type="InterPro" id="IPR027474">
    <property type="entry name" value="L-asparaginase_N"/>
</dbReference>
<gene>
    <name evidence="7" type="ORF">ACG04R_13250</name>
</gene>
<evidence type="ECO:0000259" key="6">
    <source>
        <dbReference type="Pfam" id="PF17763"/>
    </source>
</evidence>
<dbReference type="InterPro" id="IPR027475">
    <property type="entry name" value="Asparaginase/glutaminase_AS2"/>
</dbReference>
<comment type="caution">
    <text evidence="7">The sequence shown here is derived from an EMBL/GenBank/DDBJ whole genome shotgun (WGS) entry which is preliminary data.</text>
</comment>
<dbReference type="SMART" id="SM00870">
    <property type="entry name" value="Asparaginase"/>
    <property type="match status" value="1"/>
</dbReference>
<dbReference type="InterPro" id="IPR020827">
    <property type="entry name" value="Asparaginase/glutaminase_AS1"/>
</dbReference>
<dbReference type="Pfam" id="PF00710">
    <property type="entry name" value="Asparaginase"/>
    <property type="match status" value="1"/>
</dbReference>
<protein>
    <submittedName>
        <fullName evidence="7">Asparaginase</fullName>
    </submittedName>
</protein>
<dbReference type="SUPFAM" id="SSF53774">
    <property type="entry name" value="Glutaminase/Asparaginase"/>
    <property type="match status" value="1"/>
</dbReference>